<protein>
    <submittedName>
        <fullName evidence="2">Uncharacterized protein</fullName>
    </submittedName>
</protein>
<feature type="region of interest" description="Disordered" evidence="1">
    <location>
        <begin position="1"/>
        <end position="286"/>
    </location>
</feature>
<dbReference type="EMBL" id="AP024416">
    <property type="protein sequence ID" value="BCR84362.1"/>
    <property type="molecule type" value="Genomic_DNA"/>
</dbReference>
<gene>
    <name evidence="2" type="ORF">ACHE_11764S</name>
</gene>
<organism evidence="2 3">
    <name type="scientific">Aspergillus chevalieri</name>
    <name type="common">Eurotium chevalieri</name>
    <dbReference type="NCBI Taxonomy" id="182096"/>
    <lineage>
        <taxon>Eukaryota</taxon>
        <taxon>Fungi</taxon>
        <taxon>Dikarya</taxon>
        <taxon>Ascomycota</taxon>
        <taxon>Pezizomycotina</taxon>
        <taxon>Eurotiomycetes</taxon>
        <taxon>Eurotiomycetidae</taxon>
        <taxon>Eurotiales</taxon>
        <taxon>Aspergillaceae</taxon>
        <taxon>Aspergillus</taxon>
        <taxon>Aspergillus subgen. Aspergillus</taxon>
    </lineage>
</organism>
<sequence>MPIPTRSVSLREPRQQGSSNVTRTATKAPASTAANESALNRRKSMLLPQRHSSVRETPSSTVKTQTQESRLRLPQRGINSNGTKPATGAATATATARTSATTTTATHRRTVSQQQPQQRQQQEDAKRPISQNSTATSATSTSSSSGAAIARRQSLRPSPLKTVSRTVPSGRPTASTTTATTPTSATAPTSSASPRKRAEATRNAQSISPTKKTSMPPPPLPRPARSASLRQPSTPQSSPGVPAAGARGHTRVRSQIVTPSSTPRLKPSSSTPQSSPRKPARGSTAVNPTASINAAANALAAITAEADPSLMPSSWPEVAAVQTEVLQLYLFHSSSLQKHAEWQAESEAKLRRKYDSVAQKYRSIVDEEKQWQRRLNGQALDYWVQNIQTHNGRLGFAEQIQLLSQTMQEVTELSDEVGGRYTLAVQSFEHWFRKADEIKKIRTQLDSGAADLVVFIDPLDGIWRDEVNDLGMKLERCSRQLQSLDILGYGDTEKLNDSALLRIARGLDDMTNLMQDEIHAMRKIEGDIVRSERAWVSQLTDPLVMSDNRPREDRSLRAGMWRSAFE</sequence>
<reference evidence="2" key="1">
    <citation type="submission" date="2021-01" db="EMBL/GenBank/DDBJ databases">
        <authorList>
            <consortium name="Aspergillus chevalieri M1 genome sequencing consortium"/>
            <person name="Kazuki M."/>
            <person name="Futagami T."/>
        </authorList>
    </citation>
    <scope>NUCLEOTIDE SEQUENCE</scope>
    <source>
        <strain evidence="2">M1</strain>
    </source>
</reference>
<accession>A0A7R7ZKR4</accession>
<feature type="compositionally biased region" description="Polar residues" evidence="1">
    <location>
        <begin position="55"/>
        <end position="68"/>
    </location>
</feature>
<dbReference type="AlphaFoldDB" id="A0A7R7ZKR4"/>
<evidence type="ECO:0000256" key="1">
    <source>
        <dbReference type="SAM" id="MobiDB-lite"/>
    </source>
</evidence>
<feature type="compositionally biased region" description="Polar residues" evidence="1">
    <location>
        <begin position="15"/>
        <end position="25"/>
    </location>
</feature>
<dbReference type="KEGG" id="ache:ACHE_11764S"/>
<evidence type="ECO:0000313" key="3">
    <source>
        <dbReference type="Proteomes" id="UP000637239"/>
    </source>
</evidence>
<dbReference type="GeneID" id="66978721"/>
<feature type="compositionally biased region" description="Low complexity" evidence="1">
    <location>
        <begin position="172"/>
        <end position="193"/>
    </location>
</feature>
<dbReference type="RefSeq" id="XP_043132884.1">
    <property type="nucleotide sequence ID" value="XM_043276369.1"/>
</dbReference>
<feature type="compositionally biased region" description="Polar residues" evidence="1">
    <location>
        <begin position="230"/>
        <end position="239"/>
    </location>
</feature>
<evidence type="ECO:0000313" key="2">
    <source>
        <dbReference type="EMBL" id="BCR84362.1"/>
    </source>
</evidence>
<reference evidence="2" key="2">
    <citation type="submission" date="2021-02" db="EMBL/GenBank/DDBJ databases">
        <title>Aspergillus chevalieri M1 genome sequence.</title>
        <authorList>
            <person name="Kadooka C."/>
            <person name="Mori K."/>
            <person name="Futagami T."/>
        </authorList>
    </citation>
    <scope>NUCLEOTIDE SEQUENCE</scope>
    <source>
        <strain evidence="2">M1</strain>
    </source>
</reference>
<feature type="compositionally biased region" description="Polar residues" evidence="1">
    <location>
        <begin position="253"/>
        <end position="276"/>
    </location>
</feature>
<keyword evidence="3" id="KW-1185">Reference proteome</keyword>
<proteinExistence type="predicted"/>
<feature type="compositionally biased region" description="Low complexity" evidence="1">
    <location>
        <begin position="133"/>
        <end position="148"/>
    </location>
</feature>
<feature type="compositionally biased region" description="Low complexity" evidence="1">
    <location>
        <begin position="86"/>
        <end position="105"/>
    </location>
</feature>
<dbReference type="Proteomes" id="UP000637239">
    <property type="component" value="Chromosome 1"/>
</dbReference>
<name>A0A7R7ZKR4_ASPCH</name>